<dbReference type="PROSITE" id="PS51352">
    <property type="entry name" value="THIOREDOXIN_2"/>
    <property type="match status" value="1"/>
</dbReference>
<evidence type="ECO:0000259" key="2">
    <source>
        <dbReference type="PROSITE" id="PS51352"/>
    </source>
</evidence>
<protein>
    <recommendedName>
        <fullName evidence="2">Thioredoxin domain-containing protein</fullName>
    </recommendedName>
</protein>
<evidence type="ECO:0000256" key="1">
    <source>
        <dbReference type="SAM" id="Phobius"/>
    </source>
</evidence>
<dbReference type="RefSeq" id="WP_378959968.1">
    <property type="nucleotide sequence ID" value="NZ_JBHRXC010000016.1"/>
</dbReference>
<dbReference type="CDD" id="cd02966">
    <property type="entry name" value="TlpA_like_family"/>
    <property type="match status" value="1"/>
</dbReference>
<keyword evidence="1" id="KW-0472">Membrane</keyword>
<dbReference type="InterPro" id="IPR050553">
    <property type="entry name" value="Thioredoxin_ResA/DsbE_sf"/>
</dbReference>
<feature type="transmembrane region" description="Helical" evidence="1">
    <location>
        <begin position="51"/>
        <end position="70"/>
    </location>
</feature>
<comment type="caution">
    <text evidence="3">The sequence shown here is derived from an EMBL/GenBank/DDBJ whole genome shotgun (WGS) entry which is preliminary data.</text>
</comment>
<proteinExistence type="predicted"/>
<reference evidence="4" key="1">
    <citation type="journal article" date="2019" name="Int. J. Syst. Evol. Microbiol.">
        <title>The Global Catalogue of Microorganisms (GCM) 10K type strain sequencing project: providing services to taxonomists for standard genome sequencing and annotation.</title>
        <authorList>
            <consortium name="The Broad Institute Genomics Platform"/>
            <consortium name="The Broad Institute Genome Sequencing Center for Infectious Disease"/>
            <person name="Wu L."/>
            <person name="Ma J."/>
        </authorList>
    </citation>
    <scope>NUCLEOTIDE SEQUENCE [LARGE SCALE GENOMIC DNA]</scope>
    <source>
        <strain evidence="4">CCM 8689</strain>
    </source>
</reference>
<dbReference type="EMBL" id="JBHSBY010000036">
    <property type="protein sequence ID" value="MFC4196632.1"/>
    <property type="molecule type" value="Genomic_DNA"/>
</dbReference>
<evidence type="ECO:0000313" key="3">
    <source>
        <dbReference type="EMBL" id="MFC4196632.1"/>
    </source>
</evidence>
<feature type="domain" description="Thioredoxin" evidence="2">
    <location>
        <begin position="82"/>
        <end position="240"/>
    </location>
</feature>
<dbReference type="PANTHER" id="PTHR42852">
    <property type="entry name" value="THIOL:DISULFIDE INTERCHANGE PROTEIN DSBE"/>
    <property type="match status" value="1"/>
</dbReference>
<dbReference type="Gene3D" id="3.40.30.10">
    <property type="entry name" value="Glutaredoxin"/>
    <property type="match status" value="1"/>
</dbReference>
<keyword evidence="1" id="KW-1133">Transmembrane helix</keyword>
<dbReference type="InterPro" id="IPR036249">
    <property type="entry name" value="Thioredoxin-like_sf"/>
</dbReference>
<gene>
    <name evidence="3" type="ORF">ACFOUY_07980</name>
</gene>
<sequence length="488" mass="55255">MKKTIKIVVMATLCPFLPNRERPCEKSKQQRPITIRLLAALAFRETRPKKLFHSLTILVLVLMFSLISGVNGQESYSNIQPLRIGEKVPENFWKIKHTFFGQGKITIHDLSIYRGKLLVLNFWATWCGSCVAHMPDNEKISTELNGIFYLVPITREPYTKISNFFSNNDHVKNIKLPTIVSDVALKDFFPHQILPHYIWISKEGEVLASSEHEMFTRDNIRKLANGREVSLDEKIDQDMDKPLYLSKEIQGNVEVRQSTILIKGRIKGLPTIKKIRTKENKTTGVLYANQPLLRIYADLGKGLISGFNRKRIIIAHDNLTPLQSDNGEFGDEEYYSFDVNQTPFTDSILLEQLNLSSGFLGRIENRKVACMILSKVGPIQKLASLGGERVNGLFEKDSSCIRNGTIKAMVARMNDIDIPLPVVIDETGISERIDISLKSDPSDLNGLNRELKDYGLALIPQERNMDMLVISKGKTVQQKSTEIQKAGL</sequence>
<evidence type="ECO:0000313" key="4">
    <source>
        <dbReference type="Proteomes" id="UP001595792"/>
    </source>
</evidence>
<dbReference type="Proteomes" id="UP001595792">
    <property type="component" value="Unassembled WGS sequence"/>
</dbReference>
<keyword evidence="4" id="KW-1185">Reference proteome</keyword>
<dbReference type="SUPFAM" id="SSF52833">
    <property type="entry name" value="Thioredoxin-like"/>
    <property type="match status" value="1"/>
</dbReference>
<name>A0ABV8NLU6_9SPHI</name>
<accession>A0ABV8NLU6</accession>
<dbReference type="InterPro" id="IPR013766">
    <property type="entry name" value="Thioredoxin_domain"/>
</dbReference>
<dbReference type="PANTHER" id="PTHR42852:SF13">
    <property type="entry name" value="PROTEIN DIPZ"/>
    <property type="match status" value="1"/>
</dbReference>
<organism evidence="3 4">
    <name type="scientific">Pedobacter jamesrossensis</name>
    <dbReference type="NCBI Taxonomy" id="1908238"/>
    <lineage>
        <taxon>Bacteria</taxon>
        <taxon>Pseudomonadati</taxon>
        <taxon>Bacteroidota</taxon>
        <taxon>Sphingobacteriia</taxon>
        <taxon>Sphingobacteriales</taxon>
        <taxon>Sphingobacteriaceae</taxon>
        <taxon>Pedobacter</taxon>
    </lineage>
</organism>
<keyword evidence="1" id="KW-0812">Transmembrane</keyword>